<comment type="similarity">
    <text evidence="2">Belongs to the FliH family.</text>
</comment>
<feature type="compositionally biased region" description="Low complexity" evidence="8">
    <location>
        <begin position="293"/>
        <end position="316"/>
    </location>
</feature>
<dbReference type="PANTHER" id="PTHR34982:SF1">
    <property type="entry name" value="FLAGELLAR ASSEMBLY PROTEIN FLIH"/>
    <property type="match status" value="1"/>
</dbReference>
<feature type="compositionally biased region" description="Polar residues" evidence="8">
    <location>
        <begin position="280"/>
        <end position="292"/>
    </location>
</feature>
<gene>
    <name evidence="10" type="ORF">BZJ21_03330</name>
</gene>
<feature type="region of interest" description="Disordered" evidence="8">
    <location>
        <begin position="1"/>
        <end position="74"/>
    </location>
</feature>
<keyword evidence="7" id="KW-1006">Bacterial flagellum protein export</keyword>
<feature type="compositionally biased region" description="Low complexity" evidence="8">
    <location>
        <begin position="262"/>
        <end position="274"/>
    </location>
</feature>
<dbReference type="InterPro" id="IPR051472">
    <property type="entry name" value="T3SS_Stator/FliH"/>
</dbReference>
<dbReference type="EMBL" id="MUFR01000006">
    <property type="protein sequence ID" value="OOF34884.1"/>
    <property type="molecule type" value="Genomic_DNA"/>
</dbReference>
<feature type="compositionally biased region" description="Acidic residues" evidence="8">
    <location>
        <begin position="46"/>
        <end position="59"/>
    </location>
</feature>
<evidence type="ECO:0000256" key="3">
    <source>
        <dbReference type="ARBA" id="ARBA00016507"/>
    </source>
</evidence>
<sequence>MSLDKRRGYIRANEADAETIDRWTLPPYGDRDNLPKDTALNYDPSWEPEADTDVEESEPAPEPLTADALEAIRQQGYDEGYEEGKQLGHQEGLEGGLEEGHEKGFEEGKKAGYEQGVEEGKALIETRCQHLDTILNQLSHPLEKLDIDVEQQLLVMVQALTKSLTGVELETNPQVILQTLRASIAALPVADHPVTAALHPDDYAVVTEAYDDAMLASRDWTLQSEPALARGDVHVKSKDSVVDYQYSERVDALLREFQGKNQSRQSVPSQSSTSGADDPSVNTPNTETDTLKSSAQPSSDAAAQAQAKPHASSSSSSDDDGVSS</sequence>
<dbReference type="RefSeq" id="WP_077669115.1">
    <property type="nucleotide sequence ID" value="NZ_MUFR01000006.1"/>
</dbReference>
<keyword evidence="11" id="KW-1185">Reference proteome</keyword>
<evidence type="ECO:0000256" key="4">
    <source>
        <dbReference type="ARBA" id="ARBA00022448"/>
    </source>
</evidence>
<evidence type="ECO:0000313" key="10">
    <source>
        <dbReference type="EMBL" id="OOF34884.1"/>
    </source>
</evidence>
<reference evidence="11" key="1">
    <citation type="submission" date="2017-01" db="EMBL/GenBank/DDBJ databases">
        <title>Draft genome of the species Salinivibrio costicola subsp. alcaliphilus.</title>
        <authorList>
            <person name="Lopez-Hermoso C."/>
            <person name="De La Haba R."/>
            <person name="Sanchez-Porro C."/>
            <person name="Ventosa A."/>
        </authorList>
    </citation>
    <scope>NUCLEOTIDE SEQUENCE [LARGE SCALE GENOMIC DNA]</scope>
    <source>
        <strain evidence="11">CBH448</strain>
    </source>
</reference>
<protein>
    <recommendedName>
        <fullName evidence="3">Flagellar assembly protein FliH</fullName>
    </recommendedName>
</protein>
<proteinExistence type="inferred from homology"/>
<dbReference type="Proteomes" id="UP000189431">
    <property type="component" value="Unassembled WGS sequence"/>
</dbReference>
<evidence type="ECO:0000256" key="2">
    <source>
        <dbReference type="ARBA" id="ARBA00006602"/>
    </source>
</evidence>
<evidence type="ECO:0000256" key="5">
    <source>
        <dbReference type="ARBA" id="ARBA00022795"/>
    </source>
</evidence>
<keyword evidence="4" id="KW-0813">Transport</keyword>
<dbReference type="Pfam" id="PF02108">
    <property type="entry name" value="FliH"/>
    <property type="match status" value="1"/>
</dbReference>
<evidence type="ECO:0000256" key="6">
    <source>
        <dbReference type="ARBA" id="ARBA00022927"/>
    </source>
</evidence>
<evidence type="ECO:0000256" key="1">
    <source>
        <dbReference type="ARBA" id="ARBA00003041"/>
    </source>
</evidence>
<accession>A0ABX3KTW6</accession>
<dbReference type="PANTHER" id="PTHR34982">
    <property type="entry name" value="YOP PROTEINS TRANSLOCATION PROTEIN L"/>
    <property type="match status" value="1"/>
</dbReference>
<feature type="domain" description="Flagellar assembly protein FliH/Type III secretion system HrpE" evidence="9">
    <location>
        <begin position="127"/>
        <end position="252"/>
    </location>
</feature>
<feature type="region of interest" description="Disordered" evidence="8">
    <location>
        <begin position="257"/>
        <end position="324"/>
    </location>
</feature>
<evidence type="ECO:0000313" key="11">
    <source>
        <dbReference type="Proteomes" id="UP000189431"/>
    </source>
</evidence>
<evidence type="ECO:0000259" key="9">
    <source>
        <dbReference type="Pfam" id="PF02108"/>
    </source>
</evidence>
<name>A0ABX3KTW6_SALCS</name>
<evidence type="ECO:0000256" key="8">
    <source>
        <dbReference type="SAM" id="MobiDB-lite"/>
    </source>
</evidence>
<keyword evidence="5" id="KW-1005">Bacterial flagellum biogenesis</keyword>
<evidence type="ECO:0000256" key="7">
    <source>
        <dbReference type="ARBA" id="ARBA00023225"/>
    </source>
</evidence>
<comment type="caution">
    <text evidence="10">The sequence shown here is derived from an EMBL/GenBank/DDBJ whole genome shotgun (WGS) entry which is preliminary data.</text>
</comment>
<comment type="function">
    <text evidence="1">Needed for flagellar regrowth and assembly.</text>
</comment>
<organism evidence="10 11">
    <name type="scientific">Salinivibrio costicola subsp. alcaliphilus</name>
    <dbReference type="NCBI Taxonomy" id="272773"/>
    <lineage>
        <taxon>Bacteria</taxon>
        <taxon>Pseudomonadati</taxon>
        <taxon>Pseudomonadota</taxon>
        <taxon>Gammaproteobacteria</taxon>
        <taxon>Vibrionales</taxon>
        <taxon>Vibrionaceae</taxon>
        <taxon>Salinivibrio</taxon>
    </lineage>
</organism>
<dbReference type="InterPro" id="IPR018035">
    <property type="entry name" value="Flagellar_FliH/T3SS_HrpE"/>
</dbReference>
<keyword evidence="6" id="KW-0653">Protein transport</keyword>